<dbReference type="EMBL" id="CM042048">
    <property type="protein sequence ID" value="KAI3759625.1"/>
    <property type="molecule type" value="Genomic_DNA"/>
</dbReference>
<name>A0ACB9ELN2_ARCLA</name>
<protein>
    <submittedName>
        <fullName evidence="1">Uncharacterized protein</fullName>
    </submittedName>
</protein>
<dbReference type="Proteomes" id="UP001055879">
    <property type="component" value="Linkage Group LG02"/>
</dbReference>
<evidence type="ECO:0000313" key="2">
    <source>
        <dbReference type="Proteomes" id="UP001055879"/>
    </source>
</evidence>
<gene>
    <name evidence="1" type="ORF">L6452_07571</name>
</gene>
<reference evidence="1 2" key="2">
    <citation type="journal article" date="2022" name="Mol. Ecol. Resour.">
        <title>The genomes of chicory, endive, great burdock and yacon provide insights into Asteraceae paleo-polyploidization history and plant inulin production.</title>
        <authorList>
            <person name="Fan W."/>
            <person name="Wang S."/>
            <person name="Wang H."/>
            <person name="Wang A."/>
            <person name="Jiang F."/>
            <person name="Liu H."/>
            <person name="Zhao H."/>
            <person name="Xu D."/>
            <person name="Zhang Y."/>
        </authorList>
    </citation>
    <scope>NUCLEOTIDE SEQUENCE [LARGE SCALE GENOMIC DNA]</scope>
    <source>
        <strain evidence="2">cv. Niubang</strain>
    </source>
</reference>
<evidence type="ECO:0000313" key="1">
    <source>
        <dbReference type="EMBL" id="KAI3759625.1"/>
    </source>
</evidence>
<keyword evidence="2" id="KW-1185">Reference proteome</keyword>
<sequence>MDSFFNDNNIEVPDPNSKKPSTTFVIQADPSNFRAVVQRLTGATTPSRHAGKPTVTEIGRRRSGYKLHERRKTVRKLEISLETVARRSFVSPADGDRMVTASPVSTLDGGGGGSGLGTPVEEEEKAIAEKGFYLHPSPNRGSEPELLVLFPLDSPKEDPSDSS</sequence>
<organism evidence="1 2">
    <name type="scientific">Arctium lappa</name>
    <name type="common">Greater burdock</name>
    <name type="synonym">Lappa major</name>
    <dbReference type="NCBI Taxonomy" id="4217"/>
    <lineage>
        <taxon>Eukaryota</taxon>
        <taxon>Viridiplantae</taxon>
        <taxon>Streptophyta</taxon>
        <taxon>Embryophyta</taxon>
        <taxon>Tracheophyta</taxon>
        <taxon>Spermatophyta</taxon>
        <taxon>Magnoliopsida</taxon>
        <taxon>eudicotyledons</taxon>
        <taxon>Gunneridae</taxon>
        <taxon>Pentapetalae</taxon>
        <taxon>asterids</taxon>
        <taxon>campanulids</taxon>
        <taxon>Asterales</taxon>
        <taxon>Asteraceae</taxon>
        <taxon>Carduoideae</taxon>
        <taxon>Cardueae</taxon>
        <taxon>Arctiinae</taxon>
        <taxon>Arctium</taxon>
    </lineage>
</organism>
<reference evidence="2" key="1">
    <citation type="journal article" date="2022" name="Mol. Ecol. Resour.">
        <title>The genomes of chicory, endive, great burdock and yacon provide insights into Asteraceae palaeo-polyploidization history and plant inulin production.</title>
        <authorList>
            <person name="Fan W."/>
            <person name="Wang S."/>
            <person name="Wang H."/>
            <person name="Wang A."/>
            <person name="Jiang F."/>
            <person name="Liu H."/>
            <person name="Zhao H."/>
            <person name="Xu D."/>
            <person name="Zhang Y."/>
        </authorList>
    </citation>
    <scope>NUCLEOTIDE SEQUENCE [LARGE SCALE GENOMIC DNA]</scope>
    <source>
        <strain evidence="2">cv. Niubang</strain>
    </source>
</reference>
<proteinExistence type="predicted"/>
<comment type="caution">
    <text evidence="1">The sequence shown here is derived from an EMBL/GenBank/DDBJ whole genome shotgun (WGS) entry which is preliminary data.</text>
</comment>
<accession>A0ACB9ELN2</accession>